<dbReference type="STRING" id="326424.FRAAL3682"/>
<sequence length="140" mass="14934">MRAARRPRREPGALEREVLAAIAAAGRPLTPAETLAELGEPLAYTTVMTTLARLHDKGALTRTPAGRSYTYAPAADPDTLDAALTARQMTRLLGAGTHRAETLARFVADLRPEDEQLLADLLATHQPDAEADNIDGGPGR</sequence>
<dbReference type="RefSeq" id="WP_011604821.1">
    <property type="nucleotide sequence ID" value="NC_008278.1"/>
</dbReference>
<keyword evidence="2" id="KW-0805">Transcription regulation</keyword>
<dbReference type="eggNOG" id="COG3682">
    <property type="taxonomic scope" value="Bacteria"/>
</dbReference>
<reference evidence="5 6" key="1">
    <citation type="journal article" date="2007" name="Genome Res.">
        <title>Genome characteristics of facultatively symbiotic Frankia sp. strains reflect host range and host plant biogeography.</title>
        <authorList>
            <person name="Normand P."/>
            <person name="Lapierre P."/>
            <person name="Tisa L.S."/>
            <person name="Gogarten J.P."/>
            <person name="Alloisio N."/>
            <person name="Bagnarol E."/>
            <person name="Bassi C.A."/>
            <person name="Berry A.M."/>
            <person name="Bickhart D.M."/>
            <person name="Choisne N."/>
            <person name="Couloux A."/>
            <person name="Cournoyer B."/>
            <person name="Cruveiller S."/>
            <person name="Daubin V."/>
            <person name="Demange N."/>
            <person name="Francino M.P."/>
            <person name="Goltsman E."/>
            <person name="Huang Y."/>
            <person name="Kopp O.R."/>
            <person name="Labarre L."/>
            <person name="Lapidus A."/>
            <person name="Lavire C."/>
            <person name="Marechal J."/>
            <person name="Martinez M."/>
            <person name="Mastronunzio J.E."/>
            <person name="Mullin B.C."/>
            <person name="Niemann J."/>
            <person name="Pujic P."/>
            <person name="Rawnsley T."/>
            <person name="Rouy Z."/>
            <person name="Schenowitz C."/>
            <person name="Sellstedt A."/>
            <person name="Tavares F."/>
            <person name="Tomkins J.P."/>
            <person name="Vallenet D."/>
            <person name="Valverde C."/>
            <person name="Wall L.G."/>
            <person name="Wang Y."/>
            <person name="Medigue C."/>
            <person name="Benson D.R."/>
        </authorList>
    </citation>
    <scope>NUCLEOTIDE SEQUENCE [LARGE SCALE GENOMIC DNA]</scope>
    <source>
        <strain evidence="6">DSM 45986 / CECT 9034 / ACN14a</strain>
    </source>
</reference>
<dbReference type="SUPFAM" id="SSF46785">
    <property type="entry name" value="Winged helix' DNA-binding domain"/>
    <property type="match status" value="1"/>
</dbReference>
<evidence type="ECO:0000256" key="3">
    <source>
        <dbReference type="ARBA" id="ARBA00023125"/>
    </source>
</evidence>
<dbReference type="EMBL" id="CT573213">
    <property type="protein sequence ID" value="CAJ62325.1"/>
    <property type="molecule type" value="Genomic_DNA"/>
</dbReference>
<keyword evidence="3" id="KW-0238">DNA-binding</keyword>
<dbReference type="Proteomes" id="UP000000657">
    <property type="component" value="Chromosome"/>
</dbReference>
<keyword evidence="4" id="KW-0804">Transcription</keyword>
<dbReference type="Pfam" id="PF03965">
    <property type="entry name" value="Penicillinase_R"/>
    <property type="match status" value="1"/>
</dbReference>
<evidence type="ECO:0000256" key="2">
    <source>
        <dbReference type="ARBA" id="ARBA00023015"/>
    </source>
</evidence>
<name>Q0RJI7_FRAAA</name>
<evidence type="ECO:0000313" key="6">
    <source>
        <dbReference type="Proteomes" id="UP000000657"/>
    </source>
</evidence>
<dbReference type="GO" id="GO:0045892">
    <property type="term" value="P:negative regulation of DNA-templated transcription"/>
    <property type="evidence" value="ECO:0007669"/>
    <property type="project" value="InterPro"/>
</dbReference>
<evidence type="ECO:0000256" key="4">
    <source>
        <dbReference type="ARBA" id="ARBA00023163"/>
    </source>
</evidence>
<accession>Q0RJI7</accession>
<dbReference type="InterPro" id="IPR005650">
    <property type="entry name" value="BlaI_family"/>
</dbReference>
<dbReference type="GO" id="GO:0003677">
    <property type="term" value="F:DNA binding"/>
    <property type="evidence" value="ECO:0007669"/>
    <property type="project" value="UniProtKB-KW"/>
</dbReference>
<dbReference type="Gene3D" id="1.10.10.10">
    <property type="entry name" value="Winged helix-like DNA-binding domain superfamily/Winged helix DNA-binding domain"/>
    <property type="match status" value="1"/>
</dbReference>
<dbReference type="KEGG" id="fal:FRAAL3682"/>
<dbReference type="InterPro" id="IPR036388">
    <property type="entry name" value="WH-like_DNA-bd_sf"/>
</dbReference>
<protein>
    <submittedName>
        <fullName evidence="5">Uncharacterized protein</fullName>
    </submittedName>
</protein>
<gene>
    <name evidence="5" type="ordered locus">FRAAL3682</name>
</gene>
<comment type="similarity">
    <text evidence="1">Belongs to the BlaI transcriptional regulatory family.</text>
</comment>
<proteinExistence type="inferred from homology"/>
<dbReference type="HOGENOM" id="CLU_119090_1_1_11"/>
<evidence type="ECO:0000313" key="5">
    <source>
        <dbReference type="EMBL" id="CAJ62325.1"/>
    </source>
</evidence>
<organism evidence="5 6">
    <name type="scientific">Frankia alni (strain DSM 45986 / CECT 9034 / ACN14a)</name>
    <dbReference type="NCBI Taxonomy" id="326424"/>
    <lineage>
        <taxon>Bacteria</taxon>
        <taxon>Bacillati</taxon>
        <taxon>Actinomycetota</taxon>
        <taxon>Actinomycetes</taxon>
        <taxon>Frankiales</taxon>
        <taxon>Frankiaceae</taxon>
        <taxon>Frankia</taxon>
    </lineage>
</organism>
<dbReference type="AlphaFoldDB" id="Q0RJI7"/>
<dbReference type="InterPro" id="IPR036390">
    <property type="entry name" value="WH_DNA-bd_sf"/>
</dbReference>
<keyword evidence="6" id="KW-1185">Reference proteome</keyword>
<dbReference type="OrthoDB" id="9813987at2"/>
<evidence type="ECO:0000256" key="1">
    <source>
        <dbReference type="ARBA" id="ARBA00011046"/>
    </source>
</evidence>